<feature type="domain" description="Amine oxidase" evidence="1">
    <location>
        <begin position="10"/>
        <end position="277"/>
    </location>
</feature>
<dbReference type="InterPro" id="IPR050464">
    <property type="entry name" value="Zeta_carotene_desat/Oxidored"/>
</dbReference>
<dbReference type="GO" id="GO:0016491">
    <property type="term" value="F:oxidoreductase activity"/>
    <property type="evidence" value="ECO:0007669"/>
    <property type="project" value="InterPro"/>
</dbReference>
<evidence type="ECO:0000313" key="2">
    <source>
        <dbReference type="EMBL" id="BBI95476.1"/>
    </source>
</evidence>
<protein>
    <submittedName>
        <fullName evidence="2">FAD-dependent oxidoreductase</fullName>
    </submittedName>
</protein>
<evidence type="ECO:0000259" key="1">
    <source>
        <dbReference type="Pfam" id="PF01593"/>
    </source>
</evidence>
<proteinExistence type="predicted"/>
<gene>
    <name evidence="2" type="ORF">MRY18106EAS_20080</name>
</gene>
<reference evidence="2" key="1">
    <citation type="submission" date="2019-03" db="EMBL/GenBank/DDBJ databases">
        <title>Complete genome sequences of Enterobacter asburiae str. MRY18-106 isolated from a patient in Japan.</title>
        <authorList>
            <person name="Sekizuka T."/>
            <person name="Matsui M."/>
            <person name="Takara T."/>
            <person name="Uechi A."/>
            <person name="Harakuni M."/>
            <person name="Kimura T."/>
            <person name="Suzuki S."/>
            <person name="Kuroda M."/>
        </authorList>
    </citation>
    <scope>NUCLEOTIDE SEQUENCE</scope>
    <source>
        <strain evidence="2">MRY18-106</strain>
    </source>
</reference>
<dbReference type="FunFam" id="1.10.405.20:FF:000001">
    <property type="entry name" value="Amine oxidase"/>
    <property type="match status" value="1"/>
</dbReference>
<dbReference type="Gene3D" id="1.10.405.20">
    <property type="match status" value="1"/>
</dbReference>
<dbReference type="SUPFAM" id="SSF51905">
    <property type="entry name" value="FAD/NAD(P)-binding domain"/>
    <property type="match status" value="1"/>
</dbReference>
<dbReference type="AlphaFoldDB" id="A0A455VX74"/>
<dbReference type="Gene3D" id="3.50.50.60">
    <property type="entry name" value="FAD/NAD(P)-binding domain"/>
    <property type="match status" value="1"/>
</dbReference>
<accession>A0A455VX74</accession>
<dbReference type="InterPro" id="IPR002937">
    <property type="entry name" value="Amino_oxidase"/>
</dbReference>
<dbReference type="Pfam" id="PF01593">
    <property type="entry name" value="Amino_oxidase"/>
    <property type="match status" value="1"/>
</dbReference>
<dbReference type="PANTHER" id="PTHR42923">
    <property type="entry name" value="PROTOPORPHYRINOGEN OXIDASE"/>
    <property type="match status" value="1"/>
</dbReference>
<name>A0A455VX74_ENTAS</name>
<dbReference type="EMBL" id="AP019533">
    <property type="protein sequence ID" value="BBI95476.1"/>
    <property type="molecule type" value="Genomic_DNA"/>
</dbReference>
<sequence>MNIAIIGSGIAGLTCAWRLAGHHQVTLFEAGATPGGHTATVDVSTPQGTYAIDTGFIVYNDRTYPRFMGLLSELGISGQKTQMSFSVHNPATGLEYNGHTLTSLFAQRRNLVNPAFWRLLGEIVRFNRLAKQALDGEVDPNATLQTFLELHGFTPFFARHYILPMGAAIWSSSLQEMKRFPLPLFLRFFQNHGLLDITQRPQWYVVPGGSREYIRAMLDKLGDRLNLHLNAPVQRVSRHEHEVTLQLENGSHTFDRVIFACHSASALAMLDDPTPAEREVLGDIGWQRNEVVLHSDPRWLPVRQRAWASWNYRLSAEEQASACVTYNMNILQGLPAGSPLFCVTLNPDAPVDERFVLQRFVYEHPLFNPQSWRAQARRGEINGHNRSWYCGAYWYNGFHEDGVRSALDVVNAIAAGEGN</sequence>
<organism evidence="2">
    <name type="scientific">Enterobacter asburiae</name>
    <dbReference type="NCBI Taxonomy" id="61645"/>
    <lineage>
        <taxon>Bacteria</taxon>
        <taxon>Pseudomonadati</taxon>
        <taxon>Pseudomonadota</taxon>
        <taxon>Gammaproteobacteria</taxon>
        <taxon>Enterobacterales</taxon>
        <taxon>Enterobacteriaceae</taxon>
        <taxon>Enterobacter</taxon>
        <taxon>Enterobacter cloacae complex</taxon>
    </lineage>
</organism>
<dbReference type="PANTHER" id="PTHR42923:SF17">
    <property type="entry name" value="AMINE OXIDASE DOMAIN-CONTAINING PROTEIN"/>
    <property type="match status" value="1"/>
</dbReference>
<dbReference type="Gene3D" id="3.30.70.1990">
    <property type="match status" value="1"/>
</dbReference>
<dbReference type="InterPro" id="IPR036188">
    <property type="entry name" value="FAD/NAD-bd_sf"/>
</dbReference>